<dbReference type="EMBL" id="AVOT02102036">
    <property type="protein sequence ID" value="MBW0578067.1"/>
    <property type="molecule type" value="Genomic_DNA"/>
</dbReference>
<protein>
    <submittedName>
        <fullName evidence="2">Uncharacterized protein</fullName>
    </submittedName>
</protein>
<accession>A0A9Q3KBW7</accession>
<evidence type="ECO:0000313" key="2">
    <source>
        <dbReference type="EMBL" id="MBW0578067.1"/>
    </source>
</evidence>
<reference evidence="2" key="1">
    <citation type="submission" date="2021-03" db="EMBL/GenBank/DDBJ databases">
        <title>Draft genome sequence of rust myrtle Austropuccinia psidii MF-1, a brazilian biotype.</title>
        <authorList>
            <person name="Quecine M.C."/>
            <person name="Pachon D.M.R."/>
            <person name="Bonatelli M.L."/>
            <person name="Correr F.H."/>
            <person name="Franceschini L.M."/>
            <person name="Leite T.F."/>
            <person name="Margarido G.R.A."/>
            <person name="Almeida C.A."/>
            <person name="Ferrarezi J.A."/>
            <person name="Labate C.A."/>
        </authorList>
    </citation>
    <scope>NUCLEOTIDE SEQUENCE</scope>
    <source>
        <strain evidence="2">MF-1</strain>
    </source>
</reference>
<name>A0A9Q3KBW7_9BASI</name>
<feature type="compositionally biased region" description="Basic and acidic residues" evidence="1">
    <location>
        <begin position="100"/>
        <end position="109"/>
    </location>
</feature>
<dbReference type="Proteomes" id="UP000765509">
    <property type="component" value="Unassembled WGS sequence"/>
</dbReference>
<dbReference type="AlphaFoldDB" id="A0A9Q3KBW7"/>
<feature type="region of interest" description="Disordered" evidence="1">
    <location>
        <begin position="82"/>
        <end position="109"/>
    </location>
</feature>
<feature type="region of interest" description="Disordered" evidence="1">
    <location>
        <begin position="1"/>
        <end position="41"/>
    </location>
</feature>
<keyword evidence="3" id="KW-1185">Reference proteome</keyword>
<comment type="caution">
    <text evidence="2">The sequence shown here is derived from an EMBL/GenBank/DDBJ whole genome shotgun (WGS) entry which is preliminary data.</text>
</comment>
<gene>
    <name evidence="2" type="ORF">O181_117782</name>
</gene>
<evidence type="ECO:0000313" key="3">
    <source>
        <dbReference type="Proteomes" id="UP000765509"/>
    </source>
</evidence>
<sequence>MSPVHLRNLGIPRNHPEDRPGLFRVGRPGSGSHGHHDRWEDTEGNNIQTAIHLPIECFKMGRTRSILPECMSQRDTLKISYGNHQRMESQQEVQTPGGKGSKDKGESSHYRIYRIKTEPGRAYSDYFRLERSRPTQFSSGFTSFRH</sequence>
<evidence type="ECO:0000256" key="1">
    <source>
        <dbReference type="SAM" id="MobiDB-lite"/>
    </source>
</evidence>
<organism evidence="2 3">
    <name type="scientific">Austropuccinia psidii MF-1</name>
    <dbReference type="NCBI Taxonomy" id="1389203"/>
    <lineage>
        <taxon>Eukaryota</taxon>
        <taxon>Fungi</taxon>
        <taxon>Dikarya</taxon>
        <taxon>Basidiomycota</taxon>
        <taxon>Pucciniomycotina</taxon>
        <taxon>Pucciniomycetes</taxon>
        <taxon>Pucciniales</taxon>
        <taxon>Sphaerophragmiaceae</taxon>
        <taxon>Austropuccinia</taxon>
    </lineage>
</organism>
<proteinExistence type="predicted"/>